<evidence type="ECO:0000313" key="6">
    <source>
        <dbReference type="Proteomes" id="UP000322667"/>
    </source>
</evidence>
<dbReference type="PANTHER" id="PTHR33669">
    <property type="entry name" value="PROTEIN NEGATIVE REGULATOR OF RESISTANCE"/>
    <property type="match status" value="1"/>
</dbReference>
<protein>
    <recommendedName>
        <fullName evidence="7">Protein NIM1-INTERACTING 1</fullName>
    </recommendedName>
</protein>
<dbReference type="GO" id="GO:0010112">
    <property type="term" value="P:regulation of systemic acquired resistance"/>
    <property type="evidence" value="ECO:0007669"/>
    <property type="project" value="InterPro"/>
</dbReference>
<dbReference type="GO" id="GO:0005634">
    <property type="term" value="C:nucleus"/>
    <property type="evidence" value="ECO:0007669"/>
    <property type="project" value="UniProtKB-SubCell"/>
</dbReference>
<evidence type="ECO:0000256" key="1">
    <source>
        <dbReference type="ARBA" id="ARBA00004123"/>
    </source>
</evidence>
<keyword evidence="3" id="KW-0539">Nucleus</keyword>
<dbReference type="EMBL" id="CM017633">
    <property type="protein sequence ID" value="TYH43348.1"/>
    <property type="molecule type" value="Genomic_DNA"/>
</dbReference>
<organism evidence="5 6">
    <name type="scientific">Gossypium tomentosum</name>
    <name type="common">Hawaiian cotton</name>
    <name type="synonym">Gossypium sandvicense</name>
    <dbReference type="NCBI Taxonomy" id="34277"/>
    <lineage>
        <taxon>Eukaryota</taxon>
        <taxon>Viridiplantae</taxon>
        <taxon>Streptophyta</taxon>
        <taxon>Embryophyta</taxon>
        <taxon>Tracheophyta</taxon>
        <taxon>Spermatophyta</taxon>
        <taxon>Magnoliopsida</taxon>
        <taxon>eudicotyledons</taxon>
        <taxon>Gunneridae</taxon>
        <taxon>Pentapetalae</taxon>
        <taxon>rosids</taxon>
        <taxon>malvids</taxon>
        <taxon>Malvales</taxon>
        <taxon>Malvaceae</taxon>
        <taxon>Malvoideae</taxon>
        <taxon>Gossypium</taxon>
    </lineage>
</organism>
<gene>
    <name evidence="5" type="ORF">ES332_D11G122100v1</name>
</gene>
<evidence type="ECO:0000256" key="2">
    <source>
        <dbReference type="ARBA" id="ARBA00009937"/>
    </source>
</evidence>
<proteinExistence type="inferred from homology"/>
<comment type="subcellular location">
    <subcellularLocation>
        <location evidence="1">Nucleus</location>
    </subcellularLocation>
</comment>
<evidence type="ECO:0008006" key="7">
    <source>
        <dbReference type="Google" id="ProtNLM"/>
    </source>
</evidence>
<reference evidence="5 6" key="1">
    <citation type="submission" date="2019-07" db="EMBL/GenBank/DDBJ databases">
        <title>WGS assembly of Gossypium tomentosum.</title>
        <authorList>
            <person name="Chen Z.J."/>
            <person name="Sreedasyam A."/>
            <person name="Ando A."/>
            <person name="Song Q."/>
            <person name="De L."/>
            <person name="Hulse-Kemp A."/>
            <person name="Ding M."/>
            <person name="Ye W."/>
            <person name="Kirkbride R."/>
            <person name="Jenkins J."/>
            <person name="Plott C."/>
            <person name="Lovell J."/>
            <person name="Lin Y.-M."/>
            <person name="Vaughn R."/>
            <person name="Liu B."/>
            <person name="Li W."/>
            <person name="Simpson S."/>
            <person name="Scheffler B."/>
            <person name="Saski C."/>
            <person name="Grover C."/>
            <person name="Hu G."/>
            <person name="Conover J."/>
            <person name="Carlson J."/>
            <person name="Shu S."/>
            <person name="Boston L."/>
            <person name="Williams M."/>
            <person name="Peterson D."/>
            <person name="Mcgee K."/>
            <person name="Jones D."/>
            <person name="Wendel J."/>
            <person name="Stelly D."/>
            <person name="Grimwood J."/>
            <person name="Schmutz J."/>
        </authorList>
    </citation>
    <scope>NUCLEOTIDE SEQUENCE [LARGE SCALE GENOMIC DNA]</scope>
    <source>
        <strain evidence="5">7179.01</strain>
    </source>
</reference>
<feature type="compositionally biased region" description="Basic residues" evidence="4">
    <location>
        <begin position="52"/>
        <end position="62"/>
    </location>
</feature>
<evidence type="ECO:0000256" key="3">
    <source>
        <dbReference type="ARBA" id="ARBA00023242"/>
    </source>
</evidence>
<comment type="similarity">
    <text evidence="2">Belongs to the NPR1-interactor family.</text>
</comment>
<accession>A0A5D2ILG2</accession>
<evidence type="ECO:0000256" key="4">
    <source>
        <dbReference type="SAM" id="MobiDB-lite"/>
    </source>
</evidence>
<feature type="region of interest" description="Disordered" evidence="4">
    <location>
        <begin position="96"/>
        <end position="125"/>
    </location>
</feature>
<name>A0A5D2ILG2_GOSTO</name>
<keyword evidence="6" id="KW-1185">Reference proteome</keyword>
<sequence>MASEKENHVVNGEDEEEEEKMEQFFALLRNFREARNRRKHELIQREQEEISKKKKKKKKNKISKLGDDGEKSSWVPSFEWEDFTAEIEFRRPSIIFPPSFNNKQGEKKHEDDGLDLNLTLSPASS</sequence>
<dbReference type="Pfam" id="PF15699">
    <property type="entry name" value="NPR1_interact"/>
    <property type="match status" value="1"/>
</dbReference>
<dbReference type="Proteomes" id="UP000322667">
    <property type="component" value="Chromosome D11"/>
</dbReference>
<dbReference type="AlphaFoldDB" id="A0A5D2ILG2"/>
<dbReference type="InterPro" id="IPR031425">
    <property type="entry name" value="NPR1/NH1-interacting"/>
</dbReference>
<feature type="region of interest" description="Disordered" evidence="4">
    <location>
        <begin position="43"/>
        <end position="73"/>
    </location>
</feature>
<evidence type="ECO:0000313" key="5">
    <source>
        <dbReference type="EMBL" id="TYH43348.1"/>
    </source>
</evidence>
<dbReference type="PANTHER" id="PTHR33669:SF27">
    <property type="entry name" value="PROTEIN NIM1-INTERACTING 1-LIKE"/>
    <property type="match status" value="1"/>
</dbReference>